<dbReference type="InterPro" id="IPR001926">
    <property type="entry name" value="TrpB-like_PALP"/>
</dbReference>
<dbReference type="GO" id="GO:0030170">
    <property type="term" value="F:pyridoxal phosphate binding"/>
    <property type="evidence" value="ECO:0007669"/>
    <property type="project" value="UniProtKB-UniRule"/>
</dbReference>
<evidence type="ECO:0000313" key="11">
    <source>
        <dbReference type="Proteomes" id="UP000298545"/>
    </source>
</evidence>
<feature type="domain" description="Tryptophan synthase beta chain-like PALP" evidence="8">
    <location>
        <begin position="49"/>
        <end position="330"/>
    </location>
</feature>
<dbReference type="HAMAP" id="MF_00868">
    <property type="entry name" value="Cds1"/>
    <property type="match status" value="1"/>
</dbReference>
<dbReference type="SUPFAM" id="SSF53686">
    <property type="entry name" value="Tryptophan synthase beta subunit-like PLP-dependent enzymes"/>
    <property type="match status" value="1"/>
</dbReference>
<dbReference type="Proteomes" id="UP000298545">
    <property type="component" value="Chromosome linear"/>
</dbReference>
<gene>
    <name evidence="7" type="primary">cds1</name>
    <name evidence="9" type="ORF">CFBP5473_17240</name>
    <name evidence="10" type="ORF">J5285_21105</name>
</gene>
<evidence type="ECO:0000256" key="7">
    <source>
        <dbReference type="HAMAP-Rule" id="MF_00868"/>
    </source>
</evidence>
<dbReference type="OrthoDB" id="7624112at2"/>
<keyword evidence="3 7" id="KW-0963">Cytoplasm</keyword>
<accession>A0A4D7DQZ4</accession>
<comment type="similarity">
    <text evidence="7">Belongs to the cysteine synthase/cystathionine beta-synthase family. Cds1 subfamily.</text>
</comment>
<evidence type="ECO:0000256" key="2">
    <source>
        <dbReference type="ARBA" id="ARBA00004496"/>
    </source>
</evidence>
<organism evidence="9 11">
    <name type="scientific">Agrobacterium larrymoorei</name>
    <dbReference type="NCBI Taxonomy" id="160699"/>
    <lineage>
        <taxon>Bacteria</taxon>
        <taxon>Pseudomonadati</taxon>
        <taxon>Pseudomonadota</taxon>
        <taxon>Alphaproteobacteria</taxon>
        <taxon>Hyphomicrobiales</taxon>
        <taxon>Rhizobiaceae</taxon>
        <taxon>Rhizobium/Agrobacterium group</taxon>
        <taxon>Agrobacterium</taxon>
    </lineage>
</organism>
<dbReference type="InterPro" id="IPR047586">
    <property type="entry name" value="Cds1"/>
</dbReference>
<dbReference type="InterPro" id="IPR050214">
    <property type="entry name" value="Cys_Synth/Cystath_Beta-Synth"/>
</dbReference>
<reference evidence="10 12" key="2">
    <citation type="submission" date="2021-03" db="EMBL/GenBank/DDBJ databases">
        <title>Rapid diversification of plasmids in a genus of pathogenic and nitrogen fixing bacteria.</title>
        <authorList>
            <person name="Weisberg A.J."/>
            <person name="Miller M."/>
            <person name="Ream W."/>
            <person name="Grunwald N.J."/>
            <person name="Chang J.H."/>
        </authorList>
    </citation>
    <scope>NUCLEOTIDE SEQUENCE [LARGE SCALE GENOMIC DNA]</scope>
    <source>
        <strain evidence="10 12">AF3.44</strain>
    </source>
</reference>
<dbReference type="EMBL" id="CP072168">
    <property type="protein sequence ID" value="QYA09854.1"/>
    <property type="molecule type" value="Genomic_DNA"/>
</dbReference>
<evidence type="ECO:0000256" key="4">
    <source>
        <dbReference type="ARBA" id="ARBA00022898"/>
    </source>
</evidence>
<dbReference type="Pfam" id="PF00291">
    <property type="entry name" value="PALP"/>
    <property type="match status" value="1"/>
</dbReference>
<protein>
    <recommendedName>
        <fullName evidence="7">L-cysteine desulfhydrase Cds1</fullName>
        <ecNumber evidence="7">4.4.1.1</ecNumber>
    </recommendedName>
</protein>
<reference evidence="9 11" key="1">
    <citation type="submission" date="2019-04" db="EMBL/GenBank/DDBJ databases">
        <title>Complete genome sequence of Agrobacterium larrymoorei CFBP5473.</title>
        <authorList>
            <person name="Haryono M."/>
            <person name="Chou L."/>
            <person name="Lin Y.-C."/>
            <person name="Lai E.-M."/>
            <person name="Kuo C.-H."/>
        </authorList>
    </citation>
    <scope>NUCLEOTIDE SEQUENCE [LARGE SCALE GENOMIC DNA]</scope>
    <source>
        <strain evidence="9 11">CFBP5473</strain>
    </source>
</reference>
<sequence length="377" mass="41697">MHECLSTPPITPLPACEDREWARRAIGILQGDGRRSADTHLVKPVFKGLRGISIYLKDESTHPTGSLKHRLARSLFLYGICNGKIRQGTTLVEASSGSTAVSEAYFAHLLDLPFIAVMPHSTSKQKVEAIERFGGRCHFVDSPAEVYTVAERLAAEADGHYLDQFTYAERATDWRGNNNIAESIFDQMKSEEHPEPEWVVMNAGTGGTSATIGRYIRYRNLSTRLCVVDVEHSAFYASYMSGDRNVTCPTPSRIEGVGRPRVEPSFIPGVIDHMIKIPDAASIAAMHVLSERLFRRVGGSTGTNFFGLCWIAAAMLKEGREGSLVSLICDSGDRYAATYYNPEWLSKNGIDIRPYKTMVETFIDSGDFRSFDATGLP</sequence>
<comment type="function">
    <text evidence="6">A cysteine desulfhydrase that generates hydrogen sulfide, H(2)S. The H(2)S produced by this enzyme stimulates respiration in M.tuberculosis, mediated primarily via cytochrome bd with a lesser contribution from cytochrome bc1/aa3. H(2)S modulates the balance between respiration and glycolysis, and also contributes to redox homeostasis. Probably eliminates toxic levels of Cys (which can induce oxidative stress).</text>
</comment>
<name>A0A4D7DQZ4_9HYPH</name>
<evidence type="ECO:0000256" key="3">
    <source>
        <dbReference type="ARBA" id="ARBA00022490"/>
    </source>
</evidence>
<keyword evidence="12" id="KW-1185">Reference proteome</keyword>
<comment type="function">
    <text evidence="7">A cysteine desulfhydrase that generates hydrogen sulfide, H(2)S. The H(2)S produced by this enzyme may modulate central metabolism.</text>
</comment>
<feature type="modified residue" description="N6-(pyridoxal phosphate)lysine" evidence="7">
    <location>
        <position position="68"/>
    </location>
</feature>
<evidence type="ECO:0000313" key="10">
    <source>
        <dbReference type="EMBL" id="QYA09854.1"/>
    </source>
</evidence>
<evidence type="ECO:0000259" key="8">
    <source>
        <dbReference type="Pfam" id="PF00291"/>
    </source>
</evidence>
<dbReference type="GO" id="GO:0019450">
    <property type="term" value="P:L-cysteine catabolic process to pyruvate"/>
    <property type="evidence" value="ECO:0007669"/>
    <property type="project" value="UniProtKB-UniRule"/>
</dbReference>
<dbReference type="EC" id="4.4.1.1" evidence="7"/>
<comment type="subcellular location">
    <subcellularLocation>
        <location evidence="2">Cytoplasm</location>
    </subcellularLocation>
</comment>
<dbReference type="PANTHER" id="PTHR10314">
    <property type="entry name" value="CYSTATHIONINE BETA-SYNTHASE"/>
    <property type="match status" value="1"/>
</dbReference>
<proteinExistence type="inferred from homology"/>
<dbReference type="InterPro" id="IPR036052">
    <property type="entry name" value="TrpB-like_PALP_sf"/>
</dbReference>
<evidence type="ECO:0000256" key="5">
    <source>
        <dbReference type="ARBA" id="ARBA00023239"/>
    </source>
</evidence>
<comment type="cofactor">
    <cofactor evidence="1 7">
        <name>pyridoxal 5'-phosphate</name>
        <dbReference type="ChEBI" id="CHEBI:597326"/>
    </cofactor>
</comment>
<dbReference type="FunFam" id="3.40.50.1100:FF:000015">
    <property type="entry name" value="Cysteine synthase B"/>
    <property type="match status" value="1"/>
</dbReference>
<evidence type="ECO:0000256" key="1">
    <source>
        <dbReference type="ARBA" id="ARBA00001933"/>
    </source>
</evidence>
<dbReference type="RefSeq" id="WP_051441243.1">
    <property type="nucleotide sequence ID" value="NZ_CP039692.1"/>
</dbReference>
<dbReference type="EMBL" id="CP039692">
    <property type="protein sequence ID" value="QCI99715.1"/>
    <property type="molecule type" value="Genomic_DNA"/>
</dbReference>
<comment type="catalytic activity">
    <reaction evidence="7">
        <text>L-cysteine + H2O = hydrogen sulfide + pyruvate + NH4(+) + H(+)</text>
        <dbReference type="Rhea" id="RHEA:24931"/>
        <dbReference type="ChEBI" id="CHEBI:15361"/>
        <dbReference type="ChEBI" id="CHEBI:15377"/>
        <dbReference type="ChEBI" id="CHEBI:15378"/>
        <dbReference type="ChEBI" id="CHEBI:28938"/>
        <dbReference type="ChEBI" id="CHEBI:29919"/>
        <dbReference type="ChEBI" id="CHEBI:35235"/>
        <dbReference type="EC" id="4.4.1.1"/>
    </reaction>
</comment>
<evidence type="ECO:0000313" key="9">
    <source>
        <dbReference type="EMBL" id="QCI99715.1"/>
    </source>
</evidence>
<keyword evidence="5 7" id="KW-0456">Lyase</keyword>
<evidence type="ECO:0000313" key="12">
    <source>
        <dbReference type="Proteomes" id="UP000826513"/>
    </source>
</evidence>
<dbReference type="KEGG" id="alf:CFBP5473_17240"/>
<dbReference type="Proteomes" id="UP000826513">
    <property type="component" value="Chromosome 2"/>
</dbReference>
<dbReference type="Gene3D" id="3.40.50.1100">
    <property type="match status" value="2"/>
</dbReference>
<dbReference type="GO" id="GO:0016829">
    <property type="term" value="F:lyase activity"/>
    <property type="evidence" value="ECO:0007669"/>
    <property type="project" value="UniProtKB-KW"/>
</dbReference>
<dbReference type="GO" id="GO:0005737">
    <property type="term" value="C:cytoplasm"/>
    <property type="evidence" value="ECO:0007669"/>
    <property type="project" value="UniProtKB-SubCell"/>
</dbReference>
<keyword evidence="4 7" id="KW-0663">Pyridoxal phosphate</keyword>
<dbReference type="STRING" id="1367849.GCA_000518585_02257"/>
<evidence type="ECO:0000256" key="6">
    <source>
        <dbReference type="ARBA" id="ARBA00055251"/>
    </source>
</evidence>
<dbReference type="AlphaFoldDB" id="A0A4D7DQZ4"/>